<dbReference type="CDD" id="cd08010">
    <property type="entry name" value="MltG_like"/>
    <property type="match status" value="1"/>
</dbReference>
<evidence type="ECO:0000256" key="5">
    <source>
        <dbReference type="ARBA" id="ARBA00023239"/>
    </source>
</evidence>
<dbReference type="InterPro" id="IPR003770">
    <property type="entry name" value="MLTG-like"/>
</dbReference>
<comment type="catalytic activity">
    <reaction evidence="7">
        <text>a peptidoglycan chain = a peptidoglycan chain with N-acetyl-1,6-anhydromuramyl-[peptide] at the reducing end + a peptidoglycan chain with N-acetylglucosamine at the non-reducing end.</text>
        <dbReference type="EC" id="4.2.2.29"/>
    </reaction>
</comment>
<evidence type="ECO:0000256" key="6">
    <source>
        <dbReference type="ARBA" id="ARBA00023316"/>
    </source>
</evidence>
<reference evidence="9" key="1">
    <citation type="submission" date="2016-10" db="EMBL/GenBank/DDBJ databases">
        <authorList>
            <person name="Wegmann U."/>
        </authorList>
    </citation>
    <scope>NUCLEOTIDE SEQUENCE [LARGE SCALE GENOMIC DNA]</scope>
</reference>
<dbReference type="Gene3D" id="3.30.1490.480">
    <property type="entry name" value="Endolytic murein transglycosylase"/>
    <property type="match status" value="1"/>
</dbReference>
<protein>
    <recommendedName>
        <fullName evidence="7">Endolytic murein transglycosylase</fullName>
        <ecNumber evidence="7">4.2.2.29</ecNumber>
    </recommendedName>
    <alternativeName>
        <fullName evidence="7">Peptidoglycan lytic transglycosylase</fullName>
    </alternativeName>
    <alternativeName>
        <fullName evidence="7">Peptidoglycan polymerization terminase</fullName>
    </alternativeName>
</protein>
<name>A0A1K1LGE3_9BACT</name>
<evidence type="ECO:0000256" key="2">
    <source>
        <dbReference type="ARBA" id="ARBA00022692"/>
    </source>
</evidence>
<dbReference type="HAMAP" id="MF_02065">
    <property type="entry name" value="MltG"/>
    <property type="match status" value="1"/>
</dbReference>
<dbReference type="Gene3D" id="3.30.160.60">
    <property type="entry name" value="Classic Zinc Finger"/>
    <property type="match status" value="1"/>
</dbReference>
<keyword evidence="4 7" id="KW-0472">Membrane</keyword>
<keyword evidence="6 7" id="KW-0961">Cell wall biogenesis/degradation</keyword>
<sequence length="348" mass="39188">MKTVLRIVAVLVLLAAAAAGWAGYEAWTFLKTPPATPGQEAFFDVEPGASVRRVADRLEERGLITDARKFLLLARYKKWDSRLQAGRFALNTGWLPEQVLDTLVNGRPVLFRVTVPEGLTWWQTARVLEDAGLVRFEDFRAVITDPAFLRHYGIPFDSAEGFLMPDTYLLKKADVPDRAQARAVAGRMVDNFWRKGDALWPGGKRPSRDELRRLVILASVVEKETAFADERPRVAGVYANRLRINMALQADPTVIYGLGPNFDGNLRRRHLDDANNIYNTYQRPGLPPGPICSFGASALAAAITPEEHKYLYFVAITDGGRHAFSTNLDDHNRAVRQYLRNRRAQRQQ</sequence>
<comment type="similarity">
    <text evidence="7">Belongs to the transglycosylase MltG family.</text>
</comment>
<comment type="function">
    <text evidence="7">Functions as a peptidoglycan terminase that cleaves nascent peptidoglycan strands endolytically to terminate their elongation.</text>
</comment>
<keyword evidence="5 7" id="KW-0456">Lyase</keyword>
<keyword evidence="1 7" id="KW-1003">Cell membrane</keyword>
<dbReference type="GO" id="GO:0071555">
    <property type="term" value="P:cell wall organization"/>
    <property type="evidence" value="ECO:0007669"/>
    <property type="project" value="UniProtKB-KW"/>
</dbReference>
<dbReference type="OrthoDB" id="9814591at2"/>
<dbReference type="GO" id="GO:0005886">
    <property type="term" value="C:plasma membrane"/>
    <property type="evidence" value="ECO:0007669"/>
    <property type="project" value="UniProtKB-UniRule"/>
</dbReference>
<keyword evidence="2 7" id="KW-0812">Transmembrane</keyword>
<dbReference type="PANTHER" id="PTHR30518">
    <property type="entry name" value="ENDOLYTIC MUREIN TRANSGLYCOSYLASE"/>
    <property type="match status" value="1"/>
</dbReference>
<evidence type="ECO:0000256" key="7">
    <source>
        <dbReference type="HAMAP-Rule" id="MF_02065"/>
    </source>
</evidence>
<dbReference type="GO" id="GO:0008932">
    <property type="term" value="F:lytic endotransglycosylase activity"/>
    <property type="evidence" value="ECO:0007669"/>
    <property type="project" value="UniProtKB-UniRule"/>
</dbReference>
<feature type="site" description="Important for catalytic activity" evidence="7">
    <location>
        <position position="224"/>
    </location>
</feature>
<evidence type="ECO:0000313" key="9">
    <source>
        <dbReference type="Proteomes" id="UP000186323"/>
    </source>
</evidence>
<evidence type="ECO:0000256" key="3">
    <source>
        <dbReference type="ARBA" id="ARBA00022989"/>
    </source>
</evidence>
<dbReference type="NCBIfam" id="TIGR00247">
    <property type="entry name" value="endolytic transglycosylase MltG"/>
    <property type="match status" value="1"/>
</dbReference>
<dbReference type="PANTHER" id="PTHR30518:SF2">
    <property type="entry name" value="ENDOLYTIC MUREIN TRANSGLYCOSYLASE"/>
    <property type="match status" value="1"/>
</dbReference>
<gene>
    <name evidence="7" type="primary">mltG</name>
    <name evidence="8" type="ORF">DESPIGER_1967</name>
</gene>
<dbReference type="AlphaFoldDB" id="A0A1K1LGE3"/>
<dbReference type="RefSeq" id="WP_072336004.1">
    <property type="nucleotide sequence ID" value="NZ_CALJDE010000025.1"/>
</dbReference>
<evidence type="ECO:0000256" key="1">
    <source>
        <dbReference type="ARBA" id="ARBA00022475"/>
    </source>
</evidence>
<dbReference type="Pfam" id="PF02618">
    <property type="entry name" value="YceG"/>
    <property type="match status" value="1"/>
</dbReference>
<keyword evidence="3 7" id="KW-1133">Transmembrane helix</keyword>
<organism evidence="8 9">
    <name type="scientific">Desulfovibrio piger</name>
    <dbReference type="NCBI Taxonomy" id="901"/>
    <lineage>
        <taxon>Bacteria</taxon>
        <taxon>Pseudomonadati</taxon>
        <taxon>Thermodesulfobacteriota</taxon>
        <taxon>Desulfovibrionia</taxon>
        <taxon>Desulfovibrionales</taxon>
        <taxon>Desulfovibrionaceae</taxon>
        <taxon>Desulfovibrio</taxon>
    </lineage>
</organism>
<dbReference type="GO" id="GO:0009252">
    <property type="term" value="P:peptidoglycan biosynthetic process"/>
    <property type="evidence" value="ECO:0007669"/>
    <property type="project" value="UniProtKB-UniRule"/>
</dbReference>
<dbReference type="Proteomes" id="UP000186323">
    <property type="component" value="Chromosome I"/>
</dbReference>
<dbReference type="EMBL" id="LT630450">
    <property type="protein sequence ID" value="SFV73791.1"/>
    <property type="molecule type" value="Genomic_DNA"/>
</dbReference>
<keyword evidence="9" id="KW-1185">Reference proteome</keyword>
<proteinExistence type="inferred from homology"/>
<evidence type="ECO:0000313" key="8">
    <source>
        <dbReference type="EMBL" id="SFV73791.1"/>
    </source>
</evidence>
<accession>A0A1K1LGE3</accession>
<evidence type="ECO:0000256" key="4">
    <source>
        <dbReference type="ARBA" id="ARBA00023136"/>
    </source>
</evidence>
<dbReference type="EC" id="4.2.2.29" evidence="7"/>
<dbReference type="KEGG" id="dpg:DESPIGER_1967"/>